<dbReference type="Pfam" id="PF01235">
    <property type="entry name" value="Na_Ala_symp"/>
    <property type="match status" value="1"/>
</dbReference>
<dbReference type="PRINTS" id="PR00175">
    <property type="entry name" value="NAALASMPORT"/>
</dbReference>
<keyword evidence="10" id="KW-1185">Reference proteome</keyword>
<evidence type="ECO:0000256" key="4">
    <source>
        <dbReference type="ARBA" id="ARBA00022475"/>
    </source>
</evidence>
<evidence type="ECO:0000313" key="10">
    <source>
        <dbReference type="Proteomes" id="UP001597048"/>
    </source>
</evidence>
<evidence type="ECO:0000256" key="6">
    <source>
        <dbReference type="ARBA" id="ARBA00022989"/>
    </source>
</evidence>
<protein>
    <submittedName>
        <fullName evidence="9">Alanine/glycine:cation symporter family protein</fullName>
    </submittedName>
</protein>
<comment type="similarity">
    <text evidence="2 8">Belongs to the alanine or glycine:cation symporter (AGCS) (TC 2.A.25) family.</text>
</comment>
<feature type="transmembrane region" description="Helical" evidence="8">
    <location>
        <begin position="245"/>
        <end position="268"/>
    </location>
</feature>
<keyword evidence="8" id="KW-0769">Symport</keyword>
<keyword evidence="7 8" id="KW-0472">Membrane</keyword>
<dbReference type="Gene3D" id="1.20.1740.10">
    <property type="entry name" value="Amino acid/polyamine transporter I"/>
    <property type="match status" value="1"/>
</dbReference>
<keyword evidence="4" id="KW-1003">Cell membrane</keyword>
<feature type="transmembrane region" description="Helical" evidence="8">
    <location>
        <begin position="420"/>
        <end position="440"/>
    </location>
</feature>
<organism evidence="9 10">
    <name type="scientific">Oceanisphaera ostreae</name>
    <dbReference type="NCBI Taxonomy" id="914151"/>
    <lineage>
        <taxon>Bacteria</taxon>
        <taxon>Pseudomonadati</taxon>
        <taxon>Pseudomonadota</taxon>
        <taxon>Gammaproteobacteria</taxon>
        <taxon>Aeromonadales</taxon>
        <taxon>Aeromonadaceae</taxon>
        <taxon>Oceanisphaera</taxon>
    </lineage>
</organism>
<comment type="subcellular location">
    <subcellularLocation>
        <location evidence="8">Cell inner membrane</location>
        <topology evidence="8">Multi-pass membrane protein</topology>
    </subcellularLocation>
    <subcellularLocation>
        <location evidence="1">Cell membrane</location>
        <topology evidence="1">Multi-pass membrane protein</topology>
    </subcellularLocation>
</comment>
<feature type="transmembrane region" description="Helical" evidence="8">
    <location>
        <begin position="219"/>
        <end position="239"/>
    </location>
</feature>
<feature type="transmembrane region" description="Helical" evidence="8">
    <location>
        <begin position="354"/>
        <end position="376"/>
    </location>
</feature>
<dbReference type="NCBIfam" id="TIGR00835">
    <property type="entry name" value="agcS"/>
    <property type="match status" value="1"/>
</dbReference>
<evidence type="ECO:0000256" key="5">
    <source>
        <dbReference type="ARBA" id="ARBA00022692"/>
    </source>
</evidence>
<dbReference type="InterPro" id="IPR001463">
    <property type="entry name" value="Na/Ala_symport"/>
</dbReference>
<sequence>MDNIMSTINEIIGTLTGLIWGPWMLVALVGIGVYYTLRLGFFQLLRFPFVIKQTLGRAFLPESKIAGEGTLLPRQAASAALSSTVGVGNIVGVASALLLGGPGAIVWMWISAFFGMATKYAEIVLSIAYREKDQNGIYHGGPAWYMKKGLKAPWLANIFTVCLAAVCLAGNMIQSNAIAGNVESVTTLDPLWTGLILMALVAAVSVGGVRRLGKVTEKIVPIMVVFYLLGGIITILYHATALPEVIAGMFSSAFSLESVGGGVAGYAIMEIIRYGVARGLYSNEAGMGTAPIAHASAKTDHPARQGMWGITETFIDTFLVGTITALAILTSGVLTPESDAAILASQAFDTVVPGFRYIVSISIVLFAFSTIIAINYYGESMCFFLGGRRLSLAYRYIFLPFTVIGAIGGLKMIWSVSDLLFGLAVIPNLIAILLLSPKVIALSKEFFQDIAVRERKQEQADAKAKAQARSNAAGG</sequence>
<evidence type="ECO:0000256" key="7">
    <source>
        <dbReference type="ARBA" id="ARBA00023136"/>
    </source>
</evidence>
<feature type="transmembrane region" description="Helical" evidence="8">
    <location>
        <begin position="90"/>
        <end position="110"/>
    </location>
</feature>
<dbReference type="EMBL" id="JBHTJS010000036">
    <property type="protein sequence ID" value="MFD1008507.1"/>
    <property type="molecule type" value="Genomic_DNA"/>
</dbReference>
<reference evidence="10" key="1">
    <citation type="journal article" date="2019" name="Int. J. Syst. Evol. Microbiol.">
        <title>The Global Catalogue of Microorganisms (GCM) 10K type strain sequencing project: providing services to taxonomists for standard genome sequencing and annotation.</title>
        <authorList>
            <consortium name="The Broad Institute Genomics Platform"/>
            <consortium name="The Broad Institute Genome Sequencing Center for Infectious Disease"/>
            <person name="Wu L."/>
            <person name="Ma J."/>
        </authorList>
    </citation>
    <scope>NUCLEOTIDE SEQUENCE [LARGE SCALE GENOMIC DNA]</scope>
    <source>
        <strain evidence="10">CCUG 60525</strain>
    </source>
</reference>
<feature type="transmembrane region" description="Helical" evidence="8">
    <location>
        <begin position="396"/>
        <end position="414"/>
    </location>
</feature>
<gene>
    <name evidence="9" type="ORF">ACFQ1C_10115</name>
</gene>
<evidence type="ECO:0000256" key="8">
    <source>
        <dbReference type="RuleBase" id="RU363064"/>
    </source>
</evidence>
<keyword evidence="5 8" id="KW-0812">Transmembrane</keyword>
<proteinExistence type="inferred from homology"/>
<evidence type="ECO:0000256" key="1">
    <source>
        <dbReference type="ARBA" id="ARBA00004651"/>
    </source>
</evidence>
<evidence type="ECO:0000256" key="2">
    <source>
        <dbReference type="ARBA" id="ARBA00009261"/>
    </source>
</evidence>
<feature type="transmembrane region" description="Helical" evidence="8">
    <location>
        <begin position="314"/>
        <end position="334"/>
    </location>
</feature>
<comment type="caution">
    <text evidence="9">The sequence shown here is derived from an EMBL/GenBank/DDBJ whole genome shotgun (WGS) entry which is preliminary data.</text>
</comment>
<evidence type="ECO:0000313" key="9">
    <source>
        <dbReference type="EMBL" id="MFD1008507.1"/>
    </source>
</evidence>
<feature type="transmembrane region" description="Helical" evidence="8">
    <location>
        <begin position="154"/>
        <end position="173"/>
    </location>
</feature>
<dbReference type="PANTHER" id="PTHR30330:SF3">
    <property type="entry name" value="TRANSCRIPTIONAL REGULATOR, LRP FAMILY"/>
    <property type="match status" value="1"/>
</dbReference>
<evidence type="ECO:0000256" key="3">
    <source>
        <dbReference type="ARBA" id="ARBA00022448"/>
    </source>
</evidence>
<feature type="transmembrane region" description="Helical" evidence="8">
    <location>
        <begin position="193"/>
        <end position="212"/>
    </location>
</feature>
<dbReference type="PANTHER" id="PTHR30330">
    <property type="entry name" value="AGSS FAMILY TRANSPORTER, SODIUM-ALANINE"/>
    <property type="match status" value="1"/>
</dbReference>
<name>A0ABW3KI73_9GAMM</name>
<dbReference type="RefSeq" id="WP_379558488.1">
    <property type="nucleotide sequence ID" value="NZ_JBHTJS010000036.1"/>
</dbReference>
<dbReference type="Proteomes" id="UP001597048">
    <property type="component" value="Unassembled WGS sequence"/>
</dbReference>
<keyword evidence="6 8" id="KW-1133">Transmembrane helix</keyword>
<feature type="transmembrane region" description="Helical" evidence="8">
    <location>
        <begin position="12"/>
        <end position="37"/>
    </location>
</feature>
<keyword evidence="8" id="KW-0997">Cell inner membrane</keyword>
<accession>A0ABW3KI73</accession>
<keyword evidence="3 8" id="KW-0813">Transport</keyword>